<dbReference type="InterPro" id="IPR036047">
    <property type="entry name" value="F-box-like_dom_sf"/>
</dbReference>
<name>A0A453AEQ4_AEGTS</name>
<dbReference type="Pfam" id="PF23635">
    <property type="entry name" value="Beta-prop_AT5G49610-like"/>
    <property type="match status" value="1"/>
</dbReference>
<reference evidence="2" key="3">
    <citation type="journal article" date="2017" name="Nature">
        <title>Genome sequence of the progenitor of the wheat D genome Aegilops tauschii.</title>
        <authorList>
            <person name="Luo M.C."/>
            <person name="Gu Y.Q."/>
            <person name="Puiu D."/>
            <person name="Wang H."/>
            <person name="Twardziok S.O."/>
            <person name="Deal K.R."/>
            <person name="Huo N."/>
            <person name="Zhu T."/>
            <person name="Wang L."/>
            <person name="Wang Y."/>
            <person name="McGuire P.E."/>
            <person name="Liu S."/>
            <person name="Long H."/>
            <person name="Ramasamy R.K."/>
            <person name="Rodriguez J.C."/>
            <person name="Van S.L."/>
            <person name="Yuan L."/>
            <person name="Wang Z."/>
            <person name="Xia Z."/>
            <person name="Xiao L."/>
            <person name="Anderson O.D."/>
            <person name="Ouyang S."/>
            <person name="Liang Y."/>
            <person name="Zimin A.V."/>
            <person name="Pertea G."/>
            <person name="Qi P."/>
            <person name="Bennetzen J.L."/>
            <person name="Dai X."/>
            <person name="Dawson M.W."/>
            <person name="Muller H.G."/>
            <person name="Kugler K."/>
            <person name="Rivarola-Duarte L."/>
            <person name="Spannagl M."/>
            <person name="Mayer K.F.X."/>
            <person name="Lu F.H."/>
            <person name="Bevan M.W."/>
            <person name="Leroy P."/>
            <person name="Li P."/>
            <person name="You F.M."/>
            <person name="Sun Q."/>
            <person name="Liu Z."/>
            <person name="Lyons E."/>
            <person name="Wicker T."/>
            <person name="Salzberg S.L."/>
            <person name="Devos K.M."/>
            <person name="Dvorak J."/>
        </authorList>
    </citation>
    <scope>NUCLEOTIDE SEQUENCE [LARGE SCALE GENOMIC DNA]</scope>
    <source>
        <strain evidence="2">cv. AL8/78</strain>
    </source>
</reference>
<dbReference type="AlphaFoldDB" id="A0A453AEQ4"/>
<sequence length="477" mass="53940">LLPVLSQFPFSSLLAESNPSLLQYSFVPNLNIYVRLVECGAQLRWEGRQTMDALEVIPPRDDPEKKPCADVYGESQHHSLTTSTTGMDVVSKVLDDDNLLREIILCVGFPTTLVCASLVCKCWYHHASDRKFLSRFHEGNPSHLLGFYLEDTDDPSVAAHFFPMLPQPAELATVIRSARFSLDPHRSEMSDMMGCRNGNVLISLYDGRDFTVGVHSPLHPERGLAVLPPFPELQIQDGYFCGMNDLLLSKEEGDGLSYIYVLVESTMERTKSMVHIDVLRNGDTVWRRHLDLATDRFLCPRFDPKAVLADDKIYIASAQRDIVVLDLMGSSISTILLPQGVEYGDRDTTLARANNASGVYLIHAKKLELCIWLHKGGNWLLVHNICLREMVAGLKMTGCEDENEATAPLRINHVGDYDEFVFLEMSRCALHLDIKYKKLRKVYDVEEKDRHLGDIHPFMMIWPPTFPTLKNDYGNAI</sequence>
<reference evidence="2" key="5">
    <citation type="journal article" date="2021" name="G3 (Bethesda)">
        <title>Aegilops tauschii genome assembly Aet v5.0 features greater sequence contiguity and improved annotation.</title>
        <authorList>
            <person name="Wang L."/>
            <person name="Zhu T."/>
            <person name="Rodriguez J.C."/>
            <person name="Deal K.R."/>
            <person name="Dubcovsky J."/>
            <person name="McGuire P.E."/>
            <person name="Lux T."/>
            <person name="Spannagl M."/>
            <person name="Mayer K.F.X."/>
            <person name="Baldrich P."/>
            <person name="Meyers B.C."/>
            <person name="Huo N."/>
            <person name="Gu Y.Q."/>
            <person name="Zhou H."/>
            <person name="Devos K.M."/>
            <person name="Bennetzen J.L."/>
            <person name="Unver T."/>
            <person name="Budak H."/>
            <person name="Gulick P.J."/>
            <person name="Galiba G."/>
            <person name="Kalapos B."/>
            <person name="Nelson D.R."/>
            <person name="Li P."/>
            <person name="You F.M."/>
            <person name="Luo M.C."/>
            <person name="Dvorak J."/>
        </authorList>
    </citation>
    <scope>NUCLEOTIDE SEQUENCE [LARGE SCALE GENOMIC DNA]</scope>
    <source>
        <strain evidence="2">cv. AL8/78</strain>
    </source>
</reference>
<dbReference type="PANTHER" id="PTHR33207">
    <property type="entry name" value="F-BOX DOMAIN CONTAINING PROTEIN-RELATED"/>
    <property type="match status" value="1"/>
</dbReference>
<dbReference type="SUPFAM" id="SSF81383">
    <property type="entry name" value="F-box domain"/>
    <property type="match status" value="1"/>
</dbReference>
<organism evidence="2 3">
    <name type="scientific">Aegilops tauschii subsp. strangulata</name>
    <name type="common">Goatgrass</name>
    <dbReference type="NCBI Taxonomy" id="200361"/>
    <lineage>
        <taxon>Eukaryota</taxon>
        <taxon>Viridiplantae</taxon>
        <taxon>Streptophyta</taxon>
        <taxon>Embryophyta</taxon>
        <taxon>Tracheophyta</taxon>
        <taxon>Spermatophyta</taxon>
        <taxon>Magnoliopsida</taxon>
        <taxon>Liliopsida</taxon>
        <taxon>Poales</taxon>
        <taxon>Poaceae</taxon>
        <taxon>BOP clade</taxon>
        <taxon>Pooideae</taxon>
        <taxon>Triticodae</taxon>
        <taxon>Triticeae</taxon>
        <taxon>Triticinae</taxon>
        <taxon>Aegilops</taxon>
    </lineage>
</organism>
<protein>
    <recommendedName>
        <fullName evidence="1">F-box protein AT5G49610-like beta-propeller domain-containing protein</fullName>
    </recommendedName>
</protein>
<reference evidence="3" key="1">
    <citation type="journal article" date="2014" name="Science">
        <title>Ancient hybridizations among the ancestral genomes of bread wheat.</title>
        <authorList>
            <consortium name="International Wheat Genome Sequencing Consortium,"/>
            <person name="Marcussen T."/>
            <person name="Sandve S.R."/>
            <person name="Heier L."/>
            <person name="Spannagl M."/>
            <person name="Pfeifer M."/>
            <person name="Jakobsen K.S."/>
            <person name="Wulff B.B."/>
            <person name="Steuernagel B."/>
            <person name="Mayer K.F."/>
            <person name="Olsen O.A."/>
        </authorList>
    </citation>
    <scope>NUCLEOTIDE SEQUENCE [LARGE SCALE GENOMIC DNA]</scope>
    <source>
        <strain evidence="3">cv. AL8/78</strain>
    </source>
</reference>
<keyword evidence="3" id="KW-1185">Reference proteome</keyword>
<reference evidence="3" key="2">
    <citation type="journal article" date="2017" name="Nat. Plants">
        <title>The Aegilops tauschii genome reveals multiple impacts of transposons.</title>
        <authorList>
            <person name="Zhao G."/>
            <person name="Zou C."/>
            <person name="Li K."/>
            <person name="Wang K."/>
            <person name="Li T."/>
            <person name="Gao L."/>
            <person name="Zhang X."/>
            <person name="Wang H."/>
            <person name="Yang Z."/>
            <person name="Liu X."/>
            <person name="Jiang W."/>
            <person name="Mao L."/>
            <person name="Kong X."/>
            <person name="Jiao Y."/>
            <person name="Jia J."/>
        </authorList>
    </citation>
    <scope>NUCLEOTIDE SEQUENCE [LARGE SCALE GENOMIC DNA]</scope>
    <source>
        <strain evidence="3">cv. AL8/78</strain>
    </source>
</reference>
<evidence type="ECO:0000313" key="2">
    <source>
        <dbReference type="EnsemblPlants" id="AET2Gv20105600.6"/>
    </source>
</evidence>
<evidence type="ECO:0000259" key="1">
    <source>
        <dbReference type="Pfam" id="PF23635"/>
    </source>
</evidence>
<dbReference type="Proteomes" id="UP000015105">
    <property type="component" value="Chromosome 2D"/>
</dbReference>
<dbReference type="InterPro" id="IPR056594">
    <property type="entry name" value="AT5G49610-like_b-prop"/>
</dbReference>
<accession>A0A453AEQ4</accession>
<dbReference type="Gramene" id="AET2Gv20105600.6">
    <property type="protein sequence ID" value="AET2Gv20105600.6"/>
    <property type="gene ID" value="AET2Gv20105600"/>
</dbReference>
<feature type="domain" description="F-box protein AT5G49610-like beta-propeller" evidence="1">
    <location>
        <begin position="192"/>
        <end position="466"/>
    </location>
</feature>
<evidence type="ECO:0000313" key="3">
    <source>
        <dbReference type="Proteomes" id="UP000015105"/>
    </source>
</evidence>
<dbReference type="EnsemblPlants" id="AET2Gv20105600.6">
    <property type="protein sequence ID" value="AET2Gv20105600.6"/>
    <property type="gene ID" value="AET2Gv20105600"/>
</dbReference>
<proteinExistence type="predicted"/>
<reference evidence="2" key="4">
    <citation type="submission" date="2019-03" db="UniProtKB">
        <authorList>
            <consortium name="EnsemblPlants"/>
        </authorList>
    </citation>
    <scope>IDENTIFICATION</scope>
</reference>